<proteinExistence type="predicted"/>
<keyword evidence="3" id="KW-0238">DNA-binding</keyword>
<dbReference type="InterPro" id="IPR051081">
    <property type="entry name" value="HTH_MetalResp_TranReg"/>
</dbReference>
<dbReference type="InterPro" id="IPR011991">
    <property type="entry name" value="ArsR-like_HTH"/>
</dbReference>
<dbReference type="InterPro" id="IPR036390">
    <property type="entry name" value="WH_DNA-bd_sf"/>
</dbReference>
<organism evidence="6 7">
    <name type="scientific">Modicisalibacter luteus</name>
    <dbReference type="NCBI Taxonomy" id="453962"/>
    <lineage>
        <taxon>Bacteria</taxon>
        <taxon>Pseudomonadati</taxon>
        <taxon>Pseudomonadota</taxon>
        <taxon>Gammaproteobacteria</taxon>
        <taxon>Oceanospirillales</taxon>
        <taxon>Halomonadaceae</taxon>
        <taxon>Modicisalibacter</taxon>
    </lineage>
</organism>
<dbReference type="RefSeq" id="WP_371827866.1">
    <property type="nucleotide sequence ID" value="NZ_BMXD01000004.1"/>
</dbReference>
<evidence type="ECO:0000256" key="1">
    <source>
        <dbReference type="ARBA" id="ARBA00022849"/>
    </source>
</evidence>
<evidence type="ECO:0000259" key="5">
    <source>
        <dbReference type="PROSITE" id="PS50987"/>
    </source>
</evidence>
<dbReference type="EMBL" id="JBHRUH010000050">
    <property type="protein sequence ID" value="MFC3294574.1"/>
    <property type="molecule type" value="Genomic_DNA"/>
</dbReference>
<evidence type="ECO:0000256" key="4">
    <source>
        <dbReference type="ARBA" id="ARBA00023163"/>
    </source>
</evidence>
<evidence type="ECO:0000313" key="7">
    <source>
        <dbReference type="Proteomes" id="UP001595640"/>
    </source>
</evidence>
<dbReference type="PANTHER" id="PTHR33154:SF18">
    <property type="entry name" value="ARSENICAL RESISTANCE OPERON REPRESSOR"/>
    <property type="match status" value="1"/>
</dbReference>
<comment type="caution">
    <text evidence="6">The sequence shown here is derived from an EMBL/GenBank/DDBJ whole genome shotgun (WGS) entry which is preliminary data.</text>
</comment>
<reference evidence="7" key="1">
    <citation type="journal article" date="2019" name="Int. J. Syst. Evol. Microbiol.">
        <title>The Global Catalogue of Microorganisms (GCM) 10K type strain sequencing project: providing services to taxonomists for standard genome sequencing and annotation.</title>
        <authorList>
            <consortium name="The Broad Institute Genomics Platform"/>
            <consortium name="The Broad Institute Genome Sequencing Center for Infectious Disease"/>
            <person name="Wu L."/>
            <person name="Ma J."/>
        </authorList>
    </citation>
    <scope>NUCLEOTIDE SEQUENCE [LARGE SCALE GENOMIC DNA]</scope>
    <source>
        <strain evidence="7">KCTC 12847</strain>
    </source>
</reference>
<evidence type="ECO:0000256" key="3">
    <source>
        <dbReference type="ARBA" id="ARBA00023125"/>
    </source>
</evidence>
<dbReference type="CDD" id="cd00090">
    <property type="entry name" value="HTH_ARSR"/>
    <property type="match status" value="1"/>
</dbReference>
<dbReference type="SMART" id="SM00418">
    <property type="entry name" value="HTH_ARSR"/>
    <property type="match status" value="1"/>
</dbReference>
<dbReference type="PRINTS" id="PR00778">
    <property type="entry name" value="HTHARSR"/>
</dbReference>
<evidence type="ECO:0000313" key="6">
    <source>
        <dbReference type="EMBL" id="MFC3294574.1"/>
    </source>
</evidence>
<dbReference type="Gene3D" id="1.10.10.10">
    <property type="entry name" value="Winged helix-like DNA-binding domain superfamily/Winged helix DNA-binding domain"/>
    <property type="match status" value="1"/>
</dbReference>
<dbReference type="InterPro" id="IPR036388">
    <property type="entry name" value="WH-like_DNA-bd_sf"/>
</dbReference>
<dbReference type="NCBIfam" id="NF007528">
    <property type="entry name" value="PRK10141.1"/>
    <property type="match status" value="1"/>
</dbReference>
<dbReference type="SUPFAM" id="SSF46785">
    <property type="entry name" value="Winged helix' DNA-binding domain"/>
    <property type="match status" value="1"/>
</dbReference>
<keyword evidence="1" id="KW-0059">Arsenical resistance</keyword>
<keyword evidence="7" id="KW-1185">Reference proteome</keyword>
<name>A0ABV7M6R8_9GAMM</name>
<gene>
    <name evidence="6" type="ORF">ACFOEI_21330</name>
</gene>
<protein>
    <submittedName>
        <fullName evidence="6">Metalloregulator ArsR/SmtB family transcription factor</fullName>
    </submittedName>
</protein>
<dbReference type="Proteomes" id="UP001595640">
    <property type="component" value="Unassembled WGS sequence"/>
</dbReference>
<accession>A0ABV7M6R8</accession>
<dbReference type="InterPro" id="IPR001845">
    <property type="entry name" value="HTH_ArsR_DNA-bd_dom"/>
</dbReference>
<dbReference type="Pfam" id="PF01022">
    <property type="entry name" value="HTH_5"/>
    <property type="match status" value="1"/>
</dbReference>
<dbReference type="PANTHER" id="PTHR33154">
    <property type="entry name" value="TRANSCRIPTIONAL REGULATOR, ARSR FAMILY"/>
    <property type="match status" value="1"/>
</dbReference>
<keyword evidence="4" id="KW-0804">Transcription</keyword>
<keyword evidence="2" id="KW-0805">Transcription regulation</keyword>
<feature type="domain" description="HTH arsR-type" evidence="5">
    <location>
        <begin position="1"/>
        <end position="71"/>
    </location>
</feature>
<dbReference type="NCBIfam" id="NF033788">
    <property type="entry name" value="HTH_metalloreg"/>
    <property type="match status" value="1"/>
</dbReference>
<sequence>MLLVYAEGELCVCEMTHALDQSQPKISRHLAQLRACGLLADRRQGQWVFYRLMPDLPRWAREVLEATVQGAELQIRSSRQRLASMGNRPERQITCC</sequence>
<evidence type="ECO:0000256" key="2">
    <source>
        <dbReference type="ARBA" id="ARBA00023015"/>
    </source>
</evidence>
<dbReference type="PROSITE" id="PS50987">
    <property type="entry name" value="HTH_ARSR_2"/>
    <property type="match status" value="1"/>
</dbReference>